<protein>
    <submittedName>
        <fullName evidence="2">Uncharacterized protein</fullName>
    </submittedName>
</protein>
<reference evidence="2" key="1">
    <citation type="submission" date="2021-03" db="EMBL/GenBank/DDBJ databases">
        <authorList>
            <person name="Li Z."/>
            <person name="Yang C."/>
        </authorList>
    </citation>
    <scope>NUCLEOTIDE SEQUENCE</scope>
    <source>
        <strain evidence="2">Dzin_1.0</strain>
        <tissue evidence="2">Leaf</tissue>
    </source>
</reference>
<dbReference type="Proteomes" id="UP001085076">
    <property type="component" value="Miscellaneous, Linkage group lg01"/>
</dbReference>
<evidence type="ECO:0000256" key="1">
    <source>
        <dbReference type="SAM" id="Coils"/>
    </source>
</evidence>
<feature type="coiled-coil region" evidence="1">
    <location>
        <begin position="129"/>
        <end position="156"/>
    </location>
</feature>
<dbReference type="OrthoDB" id="10261039at2759"/>
<organism evidence="2 3">
    <name type="scientific">Dioscorea zingiberensis</name>
    <dbReference type="NCBI Taxonomy" id="325984"/>
    <lineage>
        <taxon>Eukaryota</taxon>
        <taxon>Viridiplantae</taxon>
        <taxon>Streptophyta</taxon>
        <taxon>Embryophyta</taxon>
        <taxon>Tracheophyta</taxon>
        <taxon>Spermatophyta</taxon>
        <taxon>Magnoliopsida</taxon>
        <taxon>Liliopsida</taxon>
        <taxon>Dioscoreales</taxon>
        <taxon>Dioscoreaceae</taxon>
        <taxon>Dioscorea</taxon>
    </lineage>
</organism>
<gene>
    <name evidence="2" type="ORF">J5N97_003929</name>
</gene>
<dbReference type="AlphaFoldDB" id="A0A9D5D5N1"/>
<accession>A0A9D5D5N1</accession>
<evidence type="ECO:0000313" key="2">
    <source>
        <dbReference type="EMBL" id="KAJ0985573.1"/>
    </source>
</evidence>
<keyword evidence="1" id="KW-0175">Coiled coil</keyword>
<proteinExistence type="predicted"/>
<comment type="caution">
    <text evidence="2">The sequence shown here is derived from an EMBL/GenBank/DDBJ whole genome shotgun (WGS) entry which is preliminary data.</text>
</comment>
<reference evidence="2" key="2">
    <citation type="journal article" date="2022" name="Hortic Res">
        <title>The genome of Dioscorea zingiberensis sheds light on the biosynthesis, origin and evolution of the medicinally important diosgenin saponins.</title>
        <authorList>
            <person name="Li Y."/>
            <person name="Tan C."/>
            <person name="Li Z."/>
            <person name="Guo J."/>
            <person name="Li S."/>
            <person name="Chen X."/>
            <person name="Wang C."/>
            <person name="Dai X."/>
            <person name="Yang H."/>
            <person name="Song W."/>
            <person name="Hou L."/>
            <person name="Xu J."/>
            <person name="Tong Z."/>
            <person name="Xu A."/>
            <person name="Yuan X."/>
            <person name="Wang W."/>
            <person name="Yang Q."/>
            <person name="Chen L."/>
            <person name="Sun Z."/>
            <person name="Wang K."/>
            <person name="Pan B."/>
            <person name="Chen J."/>
            <person name="Bao Y."/>
            <person name="Liu F."/>
            <person name="Qi X."/>
            <person name="Gang D.R."/>
            <person name="Wen J."/>
            <person name="Li J."/>
        </authorList>
    </citation>
    <scope>NUCLEOTIDE SEQUENCE</scope>
    <source>
        <strain evidence="2">Dzin_1.0</strain>
    </source>
</reference>
<sequence length="284" mass="30752">MEKPLCSSSCPLSPEARMRAKAFGEGKPHFCHRRSARAPPAQVSFATANTLSHAPAHRHSSVVASLSDSPGANTAGPSPPRCGQHAAAWAVAPGLPCGANLWPTITVPISLAARLYASSAAPLEPPATAEDANYHLKDLKGNLEDAVEEKAAKEGSVPVEVNDNARIANENQEPILKQTIDPNTTSDDCLIVDNNMDSLKQNEQIGLLKNASDHDITVETPLVSVYEEKKAETDAFLYAEEEKKLIKKYGKDVKDARSRELMYAKEAAILDKELNKEKKPRLKL</sequence>
<dbReference type="EMBL" id="JAGGNH010000001">
    <property type="protein sequence ID" value="KAJ0985573.1"/>
    <property type="molecule type" value="Genomic_DNA"/>
</dbReference>
<keyword evidence="3" id="KW-1185">Reference proteome</keyword>
<evidence type="ECO:0000313" key="3">
    <source>
        <dbReference type="Proteomes" id="UP001085076"/>
    </source>
</evidence>
<name>A0A9D5D5N1_9LILI</name>